<organism evidence="2 3">
    <name type="scientific">Stylosanthes scabra</name>
    <dbReference type="NCBI Taxonomy" id="79078"/>
    <lineage>
        <taxon>Eukaryota</taxon>
        <taxon>Viridiplantae</taxon>
        <taxon>Streptophyta</taxon>
        <taxon>Embryophyta</taxon>
        <taxon>Tracheophyta</taxon>
        <taxon>Spermatophyta</taxon>
        <taxon>Magnoliopsida</taxon>
        <taxon>eudicotyledons</taxon>
        <taxon>Gunneridae</taxon>
        <taxon>Pentapetalae</taxon>
        <taxon>rosids</taxon>
        <taxon>fabids</taxon>
        <taxon>Fabales</taxon>
        <taxon>Fabaceae</taxon>
        <taxon>Papilionoideae</taxon>
        <taxon>50 kb inversion clade</taxon>
        <taxon>dalbergioids sensu lato</taxon>
        <taxon>Dalbergieae</taxon>
        <taxon>Pterocarpus clade</taxon>
        <taxon>Stylosanthes</taxon>
    </lineage>
</organism>
<accession>A0ABU6QSS2</accession>
<name>A0ABU6QSS2_9FABA</name>
<gene>
    <name evidence="2" type="ORF">PIB30_080186</name>
</gene>
<dbReference type="Proteomes" id="UP001341840">
    <property type="component" value="Unassembled WGS sequence"/>
</dbReference>
<evidence type="ECO:0008006" key="4">
    <source>
        <dbReference type="Google" id="ProtNLM"/>
    </source>
</evidence>
<keyword evidence="3" id="KW-1185">Reference proteome</keyword>
<feature type="region of interest" description="Disordered" evidence="1">
    <location>
        <begin position="109"/>
        <end position="130"/>
    </location>
</feature>
<proteinExistence type="predicted"/>
<dbReference type="EMBL" id="JASCZI010001160">
    <property type="protein sequence ID" value="MED6114435.1"/>
    <property type="molecule type" value="Genomic_DNA"/>
</dbReference>
<reference evidence="2 3" key="1">
    <citation type="journal article" date="2023" name="Plants (Basel)">
        <title>Bridging the Gap: Combining Genomics and Transcriptomics Approaches to Understand Stylosanthes scabra, an Orphan Legume from the Brazilian Caatinga.</title>
        <authorList>
            <person name="Ferreira-Neto J.R.C."/>
            <person name="da Silva M.D."/>
            <person name="Binneck E."/>
            <person name="de Melo N.F."/>
            <person name="da Silva R.H."/>
            <person name="de Melo A.L.T.M."/>
            <person name="Pandolfi V."/>
            <person name="Bustamante F.O."/>
            <person name="Brasileiro-Vidal A.C."/>
            <person name="Benko-Iseppon A.M."/>
        </authorList>
    </citation>
    <scope>NUCLEOTIDE SEQUENCE [LARGE SCALE GENOMIC DNA]</scope>
    <source>
        <tissue evidence="2">Leaves</tissue>
    </source>
</reference>
<comment type="caution">
    <text evidence="2">The sequence shown here is derived from an EMBL/GenBank/DDBJ whole genome shotgun (WGS) entry which is preliminary data.</text>
</comment>
<evidence type="ECO:0000313" key="2">
    <source>
        <dbReference type="EMBL" id="MED6114435.1"/>
    </source>
</evidence>
<evidence type="ECO:0000313" key="3">
    <source>
        <dbReference type="Proteomes" id="UP001341840"/>
    </source>
</evidence>
<evidence type="ECO:0000256" key="1">
    <source>
        <dbReference type="SAM" id="MobiDB-lite"/>
    </source>
</evidence>
<protein>
    <recommendedName>
        <fullName evidence="4">Retrotransposon gag domain-containing protein</fullName>
    </recommendedName>
</protein>
<sequence length="130" mass="15035">MQFKQGGLSLAEYIQRFEDFCHFSQVCQGNPISFENWKCMKFETGLRDVIQLQVSSLGIRNFAELVEKCQRVDDCCKRMTTFRNARTNLPPRNFDCNLAPQGRNFKRNNQHFRNFSHGGGNHPNNDGNGN</sequence>